<dbReference type="CDD" id="cd04410">
    <property type="entry name" value="DMSOR_beta-like"/>
    <property type="match status" value="1"/>
</dbReference>
<dbReference type="PROSITE" id="PS51379">
    <property type="entry name" value="4FE4S_FER_2"/>
    <property type="match status" value="2"/>
</dbReference>
<dbReference type="PANTHER" id="PTHR43687">
    <property type="entry name" value="ADENYLYLSULFATE REDUCTASE, BETA SUBUNIT"/>
    <property type="match status" value="1"/>
</dbReference>
<dbReference type="GO" id="GO:0051539">
    <property type="term" value="F:4 iron, 4 sulfur cluster binding"/>
    <property type="evidence" value="ECO:0007669"/>
    <property type="project" value="UniProtKB-KW"/>
</dbReference>
<evidence type="ECO:0000256" key="3">
    <source>
        <dbReference type="ARBA" id="ARBA00022723"/>
    </source>
</evidence>
<feature type="domain" description="4Fe-4S ferredoxin-type" evidence="8">
    <location>
        <begin position="76"/>
        <end position="105"/>
    </location>
</feature>
<evidence type="ECO:0000256" key="2">
    <source>
        <dbReference type="ARBA" id="ARBA00022485"/>
    </source>
</evidence>
<evidence type="ECO:0000259" key="8">
    <source>
        <dbReference type="PROSITE" id="PS51379"/>
    </source>
</evidence>
<proteinExistence type="predicted"/>
<evidence type="ECO:0000256" key="4">
    <source>
        <dbReference type="ARBA" id="ARBA00022737"/>
    </source>
</evidence>
<evidence type="ECO:0000256" key="7">
    <source>
        <dbReference type="ARBA" id="ARBA00023014"/>
    </source>
</evidence>
<evidence type="ECO:0000256" key="1">
    <source>
        <dbReference type="ARBA" id="ARBA00022448"/>
    </source>
</evidence>
<dbReference type="Proteomes" id="UP000075670">
    <property type="component" value="Unassembled WGS sequence"/>
</dbReference>
<protein>
    <submittedName>
        <fullName evidence="9">Respiratory nitrate reductase 1 beta chain</fullName>
        <ecNumber evidence="9">1.7.99.4</ecNumber>
    </submittedName>
</protein>
<dbReference type="Pfam" id="PF09383">
    <property type="entry name" value="NIL"/>
    <property type="match status" value="1"/>
</dbReference>
<dbReference type="GO" id="GO:0046872">
    <property type="term" value="F:metal ion binding"/>
    <property type="evidence" value="ECO:0007669"/>
    <property type="project" value="UniProtKB-KW"/>
</dbReference>
<dbReference type="PATRIC" id="fig|1122241.3.peg.1072"/>
<dbReference type="EC" id="1.7.99.4" evidence="9"/>
<dbReference type="InterPro" id="IPR045865">
    <property type="entry name" value="ACT-like_dom_sf"/>
</dbReference>
<keyword evidence="6" id="KW-0408">Iron</keyword>
<name>A0A151B011_9FIRM</name>
<evidence type="ECO:0000313" key="10">
    <source>
        <dbReference type="Proteomes" id="UP000075670"/>
    </source>
</evidence>
<sequence length="135" mass="15357">MSPKRVVLRFMAETADKPIIYQLIRNYDLVVNILKANINPHKEGMMVLEIQGEPEQYTRGLEYLRSLGVTIQPLSQDVHRNETVCTHCGACISVCPSGALYLERPDMTVNFDEDKCVVCLMCVKACPYKAMEVRF</sequence>
<dbReference type="PROSITE" id="PS00198">
    <property type="entry name" value="4FE4S_FER_1"/>
    <property type="match status" value="1"/>
</dbReference>
<dbReference type="InterPro" id="IPR017896">
    <property type="entry name" value="4Fe4S_Fe-S-bd"/>
</dbReference>
<dbReference type="Gene3D" id="3.30.70.20">
    <property type="match status" value="1"/>
</dbReference>
<dbReference type="OrthoDB" id="9807879at2"/>
<keyword evidence="4" id="KW-0677">Repeat</keyword>
<dbReference type="Gene3D" id="3.30.70.260">
    <property type="match status" value="1"/>
</dbReference>
<evidence type="ECO:0000256" key="5">
    <source>
        <dbReference type="ARBA" id="ARBA00022982"/>
    </source>
</evidence>
<keyword evidence="2" id="KW-0004">4Fe-4S</keyword>
<accession>A0A151B011</accession>
<dbReference type="SUPFAM" id="SSF55021">
    <property type="entry name" value="ACT-like"/>
    <property type="match status" value="1"/>
</dbReference>
<evidence type="ECO:0000313" key="9">
    <source>
        <dbReference type="EMBL" id="KYH33238.1"/>
    </source>
</evidence>
<dbReference type="AlphaFoldDB" id="A0A151B011"/>
<dbReference type="SUPFAM" id="SSF54862">
    <property type="entry name" value="4Fe-4S ferredoxins"/>
    <property type="match status" value="1"/>
</dbReference>
<dbReference type="EMBL" id="LTBC01000002">
    <property type="protein sequence ID" value="KYH33238.1"/>
    <property type="molecule type" value="Genomic_DNA"/>
</dbReference>
<keyword evidence="5" id="KW-0249">Electron transport</keyword>
<evidence type="ECO:0000256" key="6">
    <source>
        <dbReference type="ARBA" id="ARBA00023004"/>
    </source>
</evidence>
<dbReference type="PANTHER" id="PTHR43687:SF6">
    <property type="entry name" value="L-ASPARTATE SEMIALDEHYDE SULFURTRANSFERASE IRON-SULFUR SUBUNIT"/>
    <property type="match status" value="1"/>
</dbReference>
<reference evidence="9 10" key="1">
    <citation type="submission" date="2016-02" db="EMBL/GenBank/DDBJ databases">
        <title>Genome sequence of Moorella mulderi DSM 14980.</title>
        <authorList>
            <person name="Poehlein A."/>
            <person name="Daniel R."/>
        </authorList>
    </citation>
    <scope>NUCLEOTIDE SEQUENCE [LARGE SCALE GENOMIC DNA]</scope>
    <source>
        <strain evidence="9 10">DSM 14980</strain>
    </source>
</reference>
<dbReference type="RefSeq" id="WP_062282311.1">
    <property type="nucleotide sequence ID" value="NZ_LTBC01000002.1"/>
</dbReference>
<dbReference type="InterPro" id="IPR018449">
    <property type="entry name" value="NIL_domain"/>
</dbReference>
<keyword evidence="10" id="KW-1185">Reference proteome</keyword>
<dbReference type="InterPro" id="IPR050572">
    <property type="entry name" value="Fe-S_Ferredoxin"/>
</dbReference>
<dbReference type="Pfam" id="PF12838">
    <property type="entry name" value="Fer4_7"/>
    <property type="match status" value="1"/>
</dbReference>
<keyword evidence="9" id="KW-0560">Oxidoreductase</keyword>
<keyword evidence="1" id="KW-0813">Transport</keyword>
<comment type="caution">
    <text evidence="9">The sequence shown here is derived from an EMBL/GenBank/DDBJ whole genome shotgun (WGS) entry which is preliminary data.</text>
</comment>
<organism evidence="9 10">
    <name type="scientific">Moorella mulderi DSM 14980</name>
    <dbReference type="NCBI Taxonomy" id="1122241"/>
    <lineage>
        <taxon>Bacteria</taxon>
        <taxon>Bacillati</taxon>
        <taxon>Bacillota</taxon>
        <taxon>Clostridia</taxon>
        <taxon>Neomoorellales</taxon>
        <taxon>Neomoorellaceae</taxon>
        <taxon>Neomoorella</taxon>
    </lineage>
</organism>
<dbReference type="GO" id="GO:0016491">
    <property type="term" value="F:oxidoreductase activity"/>
    <property type="evidence" value="ECO:0007669"/>
    <property type="project" value="UniProtKB-KW"/>
</dbReference>
<feature type="domain" description="4Fe-4S ferredoxin-type" evidence="8">
    <location>
        <begin position="107"/>
        <end position="135"/>
    </location>
</feature>
<dbReference type="InterPro" id="IPR017900">
    <property type="entry name" value="4Fe4S_Fe_S_CS"/>
</dbReference>
<gene>
    <name evidence="9" type="primary">narH</name>
    <name evidence="9" type="ORF">MOMUL_10200</name>
</gene>
<dbReference type="SMART" id="SM00930">
    <property type="entry name" value="NIL"/>
    <property type="match status" value="1"/>
</dbReference>
<keyword evidence="3" id="KW-0479">Metal-binding</keyword>
<keyword evidence="7" id="KW-0411">Iron-sulfur</keyword>